<dbReference type="SMART" id="SM00460">
    <property type="entry name" value="TGc"/>
    <property type="match status" value="1"/>
</dbReference>
<keyword evidence="5" id="KW-1185">Reference proteome</keyword>
<sequence length="326" mass="35552">MKRRIVSAGFVLIITACMWISMTTFAADVDIKAESEDKGYVYCESGEQALAKVNEYLDDVCWDDRTGIYVVYPGNDVSGSVTVNNNHSIADSYADFIFDVQVSNEKITLQGAGYNLLNVKRCAYETHSYGLTREQALEADAVADEIVNKCNAESTLDKISYIYNYLCENVVYDSAYEFGSIYDALVGGKTVCSGYAAAFQVMMEKLGIPCKIMAGNVNGTAHAWNAVNVSGKWYYVDATFANTMGMRADYLLFGSDRRADVYGIGVVGRDYDSSDETVAEEVSENIDDNGNEADKNSLVYVAVIAAGVLAAGAAAGWGVLRKRNKM</sequence>
<dbReference type="Gene3D" id="3.10.620.30">
    <property type="match status" value="1"/>
</dbReference>
<organism evidence="4 5">
    <name type="scientific">Lachnospira eligens (strain ATCC 27750 / DSM 3376 / VPI C15-48 / C15-B4)</name>
    <name type="common">Eubacterium eligens</name>
    <dbReference type="NCBI Taxonomy" id="515620"/>
    <lineage>
        <taxon>Bacteria</taxon>
        <taxon>Bacillati</taxon>
        <taxon>Bacillota</taxon>
        <taxon>Clostridia</taxon>
        <taxon>Lachnospirales</taxon>
        <taxon>Lachnospiraceae</taxon>
        <taxon>Lachnospira</taxon>
    </lineage>
</organism>
<dbReference type="PROSITE" id="PS51257">
    <property type="entry name" value="PROKAR_LIPOPROTEIN"/>
    <property type="match status" value="1"/>
</dbReference>
<dbReference type="STRING" id="515620.EUBELI_00123"/>
<dbReference type="RefSeq" id="WP_012738397.1">
    <property type="nucleotide sequence ID" value="NC_012778.1"/>
</dbReference>
<protein>
    <recommendedName>
        <fullName evidence="3">Transglutaminase-like domain-containing protein</fullName>
    </recommendedName>
</protein>
<evidence type="ECO:0000259" key="3">
    <source>
        <dbReference type="SMART" id="SM00460"/>
    </source>
</evidence>
<name>C4Z1W9_LACE2</name>
<gene>
    <name evidence="4" type="ordered locus">EUBELI_00123</name>
</gene>
<keyword evidence="1" id="KW-1133">Transmembrane helix</keyword>
<dbReference type="GO" id="GO:0005737">
    <property type="term" value="C:cytoplasm"/>
    <property type="evidence" value="ECO:0007669"/>
    <property type="project" value="TreeGrafter"/>
</dbReference>
<dbReference type="EMBL" id="CP001104">
    <property type="protein sequence ID" value="ACR71159.1"/>
    <property type="molecule type" value="Genomic_DNA"/>
</dbReference>
<dbReference type="InterPro" id="IPR052557">
    <property type="entry name" value="CAP/Cytokinesis_protein"/>
</dbReference>
<feature type="domain" description="Transglutaminase-like" evidence="3">
    <location>
        <begin position="184"/>
        <end position="240"/>
    </location>
</feature>
<feature type="transmembrane region" description="Helical" evidence="1">
    <location>
        <begin position="298"/>
        <end position="320"/>
    </location>
</feature>
<feature type="signal peptide" evidence="2">
    <location>
        <begin position="1"/>
        <end position="26"/>
    </location>
</feature>
<accession>C4Z1W9</accession>
<feature type="chain" id="PRO_5002945033" description="Transglutaminase-like domain-containing protein" evidence="2">
    <location>
        <begin position="27"/>
        <end position="326"/>
    </location>
</feature>
<keyword evidence="1" id="KW-0472">Membrane</keyword>
<proteinExistence type="predicted"/>
<keyword evidence="1" id="KW-0812">Transmembrane</keyword>
<evidence type="ECO:0000313" key="5">
    <source>
        <dbReference type="Proteomes" id="UP000001476"/>
    </source>
</evidence>
<dbReference type="SUPFAM" id="SSF54001">
    <property type="entry name" value="Cysteine proteinases"/>
    <property type="match status" value="1"/>
</dbReference>
<keyword evidence="2" id="KW-0732">Signal</keyword>
<dbReference type="InterPro" id="IPR002931">
    <property type="entry name" value="Transglutaminase-like"/>
</dbReference>
<dbReference type="PANTHER" id="PTHR46333:SF2">
    <property type="entry name" value="CYTOKINESIS PROTEIN 3"/>
    <property type="match status" value="1"/>
</dbReference>
<dbReference type="HOGENOM" id="CLU_851912_0_0_9"/>
<dbReference type="KEGG" id="eel:EUBELI_00123"/>
<reference evidence="4 5" key="1">
    <citation type="journal article" date="2009" name="Proc. Natl. Acad. Sci. U.S.A.">
        <title>Characterizing a model human gut microbiota composed of members of its two dominant bacterial phyla.</title>
        <authorList>
            <person name="Mahowald M.A."/>
            <person name="Rey F.E."/>
            <person name="Seedorf H."/>
            <person name="Turnbaugh P.J."/>
            <person name="Fulton R.S."/>
            <person name="Wollam A."/>
            <person name="Shah N."/>
            <person name="Wang C."/>
            <person name="Magrini V."/>
            <person name="Wilson R.K."/>
            <person name="Cantarel B.L."/>
            <person name="Coutinho P.M."/>
            <person name="Henrissat B."/>
            <person name="Crock L.W."/>
            <person name="Russell A."/>
            <person name="Verberkmoes N.C."/>
            <person name="Hettich R.L."/>
            <person name="Gordon J.I."/>
        </authorList>
    </citation>
    <scope>NUCLEOTIDE SEQUENCE [LARGE SCALE GENOMIC DNA]</scope>
    <source>
        <strain evidence="5">ATCC 27750 / DSM 3376 / VPI C15-48 / C15-B4</strain>
    </source>
</reference>
<dbReference type="Proteomes" id="UP000001476">
    <property type="component" value="Chromosome"/>
</dbReference>
<evidence type="ECO:0000256" key="1">
    <source>
        <dbReference type="SAM" id="Phobius"/>
    </source>
</evidence>
<dbReference type="InterPro" id="IPR038765">
    <property type="entry name" value="Papain-like_cys_pep_sf"/>
</dbReference>
<dbReference type="PANTHER" id="PTHR46333">
    <property type="entry name" value="CYTOKINESIS PROTEIN 3"/>
    <property type="match status" value="1"/>
</dbReference>
<evidence type="ECO:0000313" key="4">
    <source>
        <dbReference type="EMBL" id="ACR71159.1"/>
    </source>
</evidence>
<dbReference type="GeneID" id="41357361"/>
<dbReference type="eggNOG" id="COG5279">
    <property type="taxonomic scope" value="Bacteria"/>
</dbReference>
<dbReference type="AlphaFoldDB" id="C4Z1W9"/>
<evidence type="ECO:0000256" key="2">
    <source>
        <dbReference type="SAM" id="SignalP"/>
    </source>
</evidence>
<dbReference type="Pfam" id="PF01841">
    <property type="entry name" value="Transglut_core"/>
    <property type="match status" value="1"/>
</dbReference>